<evidence type="ECO:0000256" key="8">
    <source>
        <dbReference type="ARBA" id="ARBA00023136"/>
    </source>
</evidence>
<feature type="transmembrane region" description="Helical" evidence="10">
    <location>
        <begin position="428"/>
        <end position="450"/>
    </location>
</feature>
<feature type="transmembrane region" description="Helical" evidence="10">
    <location>
        <begin position="198"/>
        <end position="231"/>
    </location>
</feature>
<organism evidence="11 12">
    <name type="scientific">Pisum sativum</name>
    <name type="common">Garden pea</name>
    <name type="synonym">Lathyrus oleraceus</name>
    <dbReference type="NCBI Taxonomy" id="3888"/>
    <lineage>
        <taxon>Eukaryota</taxon>
        <taxon>Viridiplantae</taxon>
        <taxon>Streptophyta</taxon>
        <taxon>Embryophyta</taxon>
        <taxon>Tracheophyta</taxon>
        <taxon>Spermatophyta</taxon>
        <taxon>Magnoliopsida</taxon>
        <taxon>eudicotyledons</taxon>
        <taxon>Gunneridae</taxon>
        <taxon>Pentapetalae</taxon>
        <taxon>rosids</taxon>
        <taxon>fabids</taxon>
        <taxon>Fabales</taxon>
        <taxon>Fabaceae</taxon>
        <taxon>Papilionoideae</taxon>
        <taxon>50 kb inversion clade</taxon>
        <taxon>NPAAA clade</taxon>
        <taxon>Hologalegina</taxon>
        <taxon>IRL clade</taxon>
        <taxon>Fabeae</taxon>
        <taxon>Lathyrus</taxon>
    </lineage>
</organism>
<comment type="similarity">
    <text evidence="2">Belongs to the oligopeptide OPT transporter (TC 2.A.67.1) family.</text>
</comment>
<evidence type="ECO:0000256" key="10">
    <source>
        <dbReference type="SAM" id="Phobius"/>
    </source>
</evidence>
<feature type="region of interest" description="Disordered" evidence="9">
    <location>
        <begin position="1"/>
        <end position="23"/>
    </location>
</feature>
<feature type="transmembrane region" description="Helical" evidence="10">
    <location>
        <begin position="643"/>
        <end position="661"/>
    </location>
</feature>
<dbReference type="InterPro" id="IPR004813">
    <property type="entry name" value="OPT"/>
</dbReference>
<dbReference type="Proteomes" id="UP001058974">
    <property type="component" value="Chromosome 4"/>
</dbReference>
<comment type="subcellular location">
    <subcellularLocation>
        <location evidence="1">Membrane</location>
        <topology evidence="1">Multi-pass membrane protein</topology>
    </subcellularLocation>
</comment>
<feature type="transmembrane region" description="Helical" evidence="10">
    <location>
        <begin position="73"/>
        <end position="92"/>
    </location>
</feature>
<feature type="transmembrane region" description="Helical" evidence="10">
    <location>
        <begin position="346"/>
        <end position="368"/>
    </location>
</feature>
<dbReference type="Pfam" id="PF03169">
    <property type="entry name" value="OPT"/>
    <property type="match status" value="1"/>
</dbReference>
<keyword evidence="3" id="KW-0813">Transport</keyword>
<evidence type="ECO:0000256" key="5">
    <source>
        <dbReference type="ARBA" id="ARBA00022856"/>
    </source>
</evidence>
<evidence type="ECO:0000256" key="1">
    <source>
        <dbReference type="ARBA" id="ARBA00004141"/>
    </source>
</evidence>
<gene>
    <name evidence="11" type="ORF">KIW84_040083</name>
</gene>
<evidence type="ECO:0000313" key="12">
    <source>
        <dbReference type="Proteomes" id="UP001058974"/>
    </source>
</evidence>
<dbReference type="NCBIfam" id="TIGR00728">
    <property type="entry name" value="OPT_sfam"/>
    <property type="match status" value="1"/>
</dbReference>
<proteinExistence type="inferred from homology"/>
<comment type="caution">
    <text evidence="11">The sequence shown here is derived from an EMBL/GenBank/DDBJ whole genome shotgun (WGS) entry which is preliminary data.</text>
</comment>
<dbReference type="InterPro" id="IPR004648">
    <property type="entry name" value="Oligpept_transpt"/>
</dbReference>
<feature type="transmembrane region" description="Helical" evidence="10">
    <location>
        <begin position="273"/>
        <end position="295"/>
    </location>
</feature>
<accession>A0A9D5AMI1</accession>
<dbReference type="AlphaFoldDB" id="A0A9D5AMI1"/>
<keyword evidence="6" id="KW-0653">Protein transport</keyword>
<evidence type="ECO:0000256" key="6">
    <source>
        <dbReference type="ARBA" id="ARBA00022927"/>
    </source>
</evidence>
<sequence length="727" mass="81599">MAQKNPTPDTEKASNGIPPPDDRCPIEEVALIVPETDDPSLPILTFRSWFLGIASCVILISLNTFFTFRTQPLTISAILMQIAVLPIGKFMAATLPTKEYSFVGWRFTLNPGPFNMKEHVIIAIFANCGVSSSGGGGDVYSIGAITIMKAYYKESLSFLLALFIVISAQLIGFGWAGILRRALHEENEKSKGITRMQFFLIAMALSFLYYAFPRYLFTVLTFFSWVCYVWPNNVTAHQVGSGYRGLGVGAFTFDWAGISAYRGSPLVAPWTSIVNMGVGFIMFVYIILPICYWKFNTFDARKFPIFSNQLFTHDGQKYDTTKILTKEYDLNIDAYNKYSKLYLSPLYALFIGAGFARFTSTLTHVALFKGRNILKQSRTAMSNVKLDVHGRLMKAYNTVPEWWFLIVLFGSMALSIIMSLVWKVDVQLPWWGMLLAFALASVVTLPIGVIQATTNQIFLPSLQVGYDIIAQFMIGYVLPGTPIANLLFKIYGRITTAHALSFLSDIKLGHYMKIPPRCMYVAQLVGTLVAGVVNVSVAWWMLDSIKDICMDDNAHRDSPWTCPKYRVTFDASVIWGLIGPRRLFGPGGLYRNLVWLFLIGAVLPVPVWVFSKIYPDKKWIAMINIPIIFNGFAGMPPATPTNIATWLLIGMFFNFFVFRFHKRWWQKYNYVLSVALDAGTALMAVLIFFVLQNAGHSLKWWGTELDHCPLATCPTAPGIVVDGCPVF</sequence>
<dbReference type="PANTHER" id="PTHR22601">
    <property type="entry name" value="ISP4 LIKE PROTEIN"/>
    <property type="match status" value="1"/>
</dbReference>
<keyword evidence="4 10" id="KW-0812">Transmembrane</keyword>
<keyword evidence="7 10" id="KW-1133">Transmembrane helix</keyword>
<evidence type="ECO:0000313" key="11">
    <source>
        <dbReference type="EMBL" id="KAI5414443.1"/>
    </source>
</evidence>
<feature type="transmembrane region" description="Helical" evidence="10">
    <location>
        <begin position="593"/>
        <end position="610"/>
    </location>
</feature>
<evidence type="ECO:0000256" key="3">
    <source>
        <dbReference type="ARBA" id="ARBA00022448"/>
    </source>
</evidence>
<dbReference type="EMBL" id="JAMSHJ010000004">
    <property type="protein sequence ID" value="KAI5414443.1"/>
    <property type="molecule type" value="Genomic_DNA"/>
</dbReference>
<feature type="transmembrane region" description="Helical" evidence="10">
    <location>
        <begin position="668"/>
        <end position="691"/>
    </location>
</feature>
<evidence type="ECO:0000256" key="7">
    <source>
        <dbReference type="ARBA" id="ARBA00022989"/>
    </source>
</evidence>
<evidence type="ECO:0000256" key="2">
    <source>
        <dbReference type="ARBA" id="ARBA00005484"/>
    </source>
</evidence>
<dbReference type="Gramene" id="Psat04G0008300-T1">
    <property type="protein sequence ID" value="KAI5414443.1"/>
    <property type="gene ID" value="KIW84_040083"/>
</dbReference>
<feature type="transmembrane region" description="Helical" evidence="10">
    <location>
        <begin position="520"/>
        <end position="542"/>
    </location>
</feature>
<keyword evidence="12" id="KW-1185">Reference proteome</keyword>
<dbReference type="GO" id="GO:0016020">
    <property type="term" value="C:membrane"/>
    <property type="evidence" value="ECO:0007669"/>
    <property type="project" value="UniProtKB-SubCell"/>
</dbReference>
<dbReference type="GO" id="GO:0035673">
    <property type="term" value="F:oligopeptide transmembrane transporter activity"/>
    <property type="evidence" value="ECO:0007669"/>
    <property type="project" value="InterPro"/>
</dbReference>
<keyword evidence="5" id="KW-0571">Peptide transport</keyword>
<evidence type="ECO:0000256" key="9">
    <source>
        <dbReference type="SAM" id="MobiDB-lite"/>
    </source>
</evidence>
<reference evidence="11 12" key="1">
    <citation type="journal article" date="2022" name="Nat. Genet.">
        <title>Improved pea reference genome and pan-genome highlight genomic features and evolutionary characteristics.</title>
        <authorList>
            <person name="Yang T."/>
            <person name="Liu R."/>
            <person name="Luo Y."/>
            <person name="Hu S."/>
            <person name="Wang D."/>
            <person name="Wang C."/>
            <person name="Pandey M.K."/>
            <person name="Ge S."/>
            <person name="Xu Q."/>
            <person name="Li N."/>
            <person name="Li G."/>
            <person name="Huang Y."/>
            <person name="Saxena R.K."/>
            <person name="Ji Y."/>
            <person name="Li M."/>
            <person name="Yan X."/>
            <person name="He Y."/>
            <person name="Liu Y."/>
            <person name="Wang X."/>
            <person name="Xiang C."/>
            <person name="Varshney R.K."/>
            <person name="Ding H."/>
            <person name="Gao S."/>
            <person name="Zong X."/>
        </authorList>
    </citation>
    <scope>NUCLEOTIDE SEQUENCE [LARGE SCALE GENOMIC DNA]</scope>
    <source>
        <strain evidence="11 12">cv. Zhongwan 6</strain>
    </source>
</reference>
<protein>
    <submittedName>
        <fullName evidence="11">Oligopeptide transporter 3</fullName>
    </submittedName>
</protein>
<feature type="transmembrane region" description="Helical" evidence="10">
    <location>
        <begin position="402"/>
        <end position="422"/>
    </location>
</feature>
<name>A0A9D5AMI1_PEA</name>
<feature type="transmembrane region" description="Helical" evidence="10">
    <location>
        <begin position="158"/>
        <end position="178"/>
    </location>
</feature>
<dbReference type="NCBIfam" id="TIGR00727">
    <property type="entry name" value="ISP4_OPT"/>
    <property type="match status" value="1"/>
</dbReference>
<keyword evidence="8 10" id="KW-0472">Membrane</keyword>
<evidence type="ECO:0000256" key="4">
    <source>
        <dbReference type="ARBA" id="ARBA00022692"/>
    </source>
</evidence>
<feature type="transmembrane region" description="Helical" evidence="10">
    <location>
        <begin position="46"/>
        <end position="66"/>
    </location>
</feature>
<feature type="transmembrane region" description="Helical" evidence="10">
    <location>
        <begin position="619"/>
        <end position="637"/>
    </location>
</feature>
<dbReference type="GO" id="GO:0015031">
    <property type="term" value="P:protein transport"/>
    <property type="evidence" value="ECO:0007669"/>
    <property type="project" value="UniProtKB-KW"/>
</dbReference>